<evidence type="ECO:0000256" key="7">
    <source>
        <dbReference type="ARBA" id="ARBA00023157"/>
    </source>
</evidence>
<dbReference type="PANTHER" id="PTHR46708">
    <property type="entry name" value="TENASCIN"/>
    <property type="match status" value="1"/>
</dbReference>
<evidence type="ECO:0000313" key="12">
    <source>
        <dbReference type="EMBL" id="CAB3267154.1"/>
    </source>
</evidence>
<accession>A0A6F9DUN6</accession>
<evidence type="ECO:0000256" key="1">
    <source>
        <dbReference type="ARBA" id="ARBA00004498"/>
    </source>
</evidence>
<dbReference type="Pfam" id="PF25024">
    <property type="entry name" value="EGF_TEN"/>
    <property type="match status" value="1"/>
</dbReference>
<dbReference type="Gene3D" id="3.90.215.10">
    <property type="entry name" value="Gamma Fibrinogen, chain A, domain 1"/>
    <property type="match status" value="1"/>
</dbReference>
<dbReference type="PROSITE" id="PS00514">
    <property type="entry name" value="FIBRINOGEN_C_1"/>
    <property type="match status" value="1"/>
</dbReference>
<evidence type="ECO:0000256" key="2">
    <source>
        <dbReference type="ARBA" id="ARBA00008673"/>
    </source>
</evidence>
<dbReference type="InterPro" id="IPR036116">
    <property type="entry name" value="FN3_sf"/>
</dbReference>
<feature type="domain" description="Fibronectin type-III" evidence="10">
    <location>
        <begin position="646"/>
        <end position="738"/>
    </location>
</feature>
<dbReference type="InterPro" id="IPR002181">
    <property type="entry name" value="Fibrinogen_a/b/g_C_dom"/>
</dbReference>
<organism evidence="12">
    <name type="scientific">Phallusia mammillata</name>
    <dbReference type="NCBI Taxonomy" id="59560"/>
    <lineage>
        <taxon>Eukaryota</taxon>
        <taxon>Metazoa</taxon>
        <taxon>Chordata</taxon>
        <taxon>Tunicata</taxon>
        <taxon>Ascidiacea</taxon>
        <taxon>Phlebobranchia</taxon>
        <taxon>Ascidiidae</taxon>
        <taxon>Phallusia</taxon>
    </lineage>
</organism>
<evidence type="ECO:0000256" key="8">
    <source>
        <dbReference type="ARBA" id="ARBA00023180"/>
    </source>
</evidence>
<keyword evidence="8" id="KW-0325">Glycoprotein</keyword>
<keyword evidence="5 9" id="KW-0732">Signal</keyword>
<dbReference type="PROSITE" id="PS00022">
    <property type="entry name" value="EGF_1"/>
    <property type="match status" value="2"/>
</dbReference>
<dbReference type="InterPro" id="IPR013783">
    <property type="entry name" value="Ig-like_fold"/>
</dbReference>
<feature type="domain" description="Fibronectin type-III" evidence="10">
    <location>
        <begin position="1935"/>
        <end position="2025"/>
    </location>
</feature>
<dbReference type="Gene3D" id="2.10.25.10">
    <property type="entry name" value="Laminin"/>
    <property type="match status" value="7"/>
</dbReference>
<dbReference type="SMART" id="SM00181">
    <property type="entry name" value="EGF"/>
    <property type="match status" value="7"/>
</dbReference>
<feature type="chain" id="PRO_5026316733" evidence="9">
    <location>
        <begin position="27"/>
        <end position="2347"/>
    </location>
</feature>
<dbReference type="EMBL" id="LR791292">
    <property type="protein sequence ID" value="CAB3267154.1"/>
    <property type="molecule type" value="mRNA"/>
</dbReference>
<feature type="domain" description="Fibronectin type-III" evidence="10">
    <location>
        <begin position="560"/>
        <end position="645"/>
    </location>
</feature>
<dbReference type="PROSITE" id="PS01186">
    <property type="entry name" value="EGF_2"/>
    <property type="match status" value="2"/>
</dbReference>
<protein>
    <submittedName>
        <fullName evidence="12">Tenascin-R-like</fullName>
    </submittedName>
</protein>
<keyword evidence="3" id="KW-0964">Secreted</keyword>
<dbReference type="SUPFAM" id="SSF56496">
    <property type="entry name" value="Fibrinogen C-terminal domain-like"/>
    <property type="match status" value="1"/>
</dbReference>
<feature type="domain" description="Fibronectin type-III" evidence="10">
    <location>
        <begin position="1289"/>
        <end position="1383"/>
    </location>
</feature>
<dbReference type="InterPro" id="IPR014716">
    <property type="entry name" value="Fibrinogen_a/b/g_C_1"/>
</dbReference>
<reference evidence="12" key="1">
    <citation type="submission" date="2020-04" db="EMBL/GenBank/DDBJ databases">
        <authorList>
            <person name="Neveu A P."/>
        </authorList>
    </citation>
    <scope>NUCLEOTIDE SEQUENCE</scope>
    <source>
        <tissue evidence="12">Whole embryo</tissue>
    </source>
</reference>
<evidence type="ECO:0000259" key="11">
    <source>
        <dbReference type="PROSITE" id="PS51406"/>
    </source>
</evidence>
<dbReference type="PROSITE" id="PS51406">
    <property type="entry name" value="FIBRINOGEN_C_2"/>
    <property type="match status" value="1"/>
</dbReference>
<feature type="domain" description="Fibronectin type-III" evidence="10">
    <location>
        <begin position="469"/>
        <end position="559"/>
    </location>
</feature>
<dbReference type="PANTHER" id="PTHR46708:SF2">
    <property type="entry name" value="FIBRONECTIN TYPE-III DOMAIN-CONTAINING PROTEIN"/>
    <property type="match status" value="1"/>
</dbReference>
<gene>
    <name evidence="12" type="primary">Tnr</name>
</gene>
<feature type="domain" description="Fibronectin type-III" evidence="10">
    <location>
        <begin position="1202"/>
        <end position="1287"/>
    </location>
</feature>
<dbReference type="InterPro" id="IPR000742">
    <property type="entry name" value="EGF"/>
</dbReference>
<evidence type="ECO:0000259" key="10">
    <source>
        <dbReference type="PROSITE" id="PS50853"/>
    </source>
</evidence>
<dbReference type="InterPro" id="IPR036056">
    <property type="entry name" value="Fibrinogen-like_C"/>
</dbReference>
<evidence type="ECO:0000256" key="9">
    <source>
        <dbReference type="SAM" id="SignalP"/>
    </source>
</evidence>
<feature type="domain" description="Fibronectin type-III" evidence="10">
    <location>
        <begin position="831"/>
        <end position="921"/>
    </location>
</feature>
<feature type="domain" description="Fibronectin type-III" evidence="10">
    <location>
        <begin position="1476"/>
        <end position="1574"/>
    </location>
</feature>
<sequence>MQHRLGAKVLLVDIVLVLCQVLAVKGINQIESRHHVPEPNATLHPTKPLVFNHKYSINIPGNKLCKCPPFMQGGVDGDNRNENSEEFSFETSYDTALQNGSDGFVHVNRGYVTPSQYDVDEHGRPYADLFHFDHRIEIPHKKCLCEGRDLQKLKLQNKNLRAELSLLEKTFLKRIKAVERQLKNQGSQKCRSCQEEPLLDIIQGTEEDQAVIEVSARGYCPLNCSGNGACVDGLCKCRPGFIGKDCSKSRCPNACSGHGNCDKHGKCKCWGKWTEKDCSERACTKDCNGNGVCQNGKCICNKDYTGRDCSVAKCINSCSKHGKCVKGQCQCQVLWTGEDCSVKRCPRNCSGHGSCQKGKCNCDEPWAGKACNIKRCLNDCNLNGRCRNGTCHCTNEWSGEDCNTLRCPSDCSGFGTCHNGTCNCQEGWTGNDCTILHCPDMCSNNGRCVNHLCVCDDGWEGLNCASLQSPSNLQVTNVQPTTIDISWSPSLAKITGNQVNCIPMSGTANAVYQSVSPNVTKVTIRDLDSGTQYSVFVYAMVEDALSTPITASVKTAVDAPSTLSWLRIGPTFVEISWSPAKAKIDRYKVVCSCKQGGAEFSVLPNKTSVLIKDLRPGDTYTVALYAVQGVDVSEPININFTTSLDAPEDIEFINVTATSAVTQWSRSKASVDGYEITFLEADVNNAEPISKKVPSSSNQLILSGLKPDTQHNVTLIAYRNDMRSLPLNATLIAGIESPHHVHVTRLSHDSVTLRWTSPNEKIKQFRIKVSTREDFDTGPAPLVDTILPETINHATFGDLLPGTEHVIQLYSIDGKRESGALLKFFVTGVDAPSNLRPVEITPTSLTVEWKASEADVESYTLNCRDVVSGITHELRIDATDNLRATFSALQALNRYNISVRADSGQSSSEMTSITQLTALPTPNNLDVVMPTYEDLLITWNPVIGLAETGFMGLYNVTVINPTMPDPIEFLVPGSNTEILVPNISPGLIYNISLKAQSNNPRVPPSPPAQISFISPVDPPTGVTVSMVGYNNATVYWNQVTAPITGYLIEYRDFDETVDKISLQLSANQTYVTLDDLSDDTTYIVNVTAVMHERFSKQGTAILTTDIMLVEPPELLRVVEVTWDKIEIEWMTSITESVQAYLVTCTTSNSMDSDRNITVSKDETSAVMTSLLPGTLYQLNVYALLQHRFSTPAQIAVRTALDAPRDLMFVTVSDQSFTIHWMAPYVPVTSYLMTYYRSDVEDERADVDISGTSSVYSIHRLEPATDYTVELYSVANGSQSLPTVAMVITLPSPVTRLRSIKQGVNTIVITWSPPDRGEITGYEISYHPVGDTESQRKTELTNDKTRYTLRDLTPATFYRITMQSKRALDSSEARTITQGTMIPAVKSLRTQPLDDARVTVSWNAPPGVAVQGYRISHRSLDDLADYVTKTVSRDATTSTVTGLTADTQYSIQVTPMVDGLVGKTRQAKATTGSQLESPEQLHVTNIRDTSAEVTWDAVNDKTITGYLVTYKPLGDSTEDATEKTVLGRKRTSLMLMSLHPATVHYVTLATLRHGLVSYPPAHQRFLTAAILTPPTDVKVCELTETTIGLEWTTQKSEQVQEYHVTYSSMLSGRTSEIIQAGDDVSQILIEDLQSGHSYRVNIRSFRWGTDSAKDVEVNVTTLYRLLPPKSMSIINKTQTEALITWQSSTPDAEEYDVNITSQLIEGNPIQLRVASTEVAVDNLIPGTSYTVSVSTRRAGKLSKAETVTLVTDERLDPPTNITIELIGESGARLNWALPEQNYDATWLGHRSDDGLEGNITRLDVGVTSYRLGSLRPDTLYHVWLTSSLKSRESVEERTSFTTDYIIPPPASLRFSDVTETSLTLNWRRTSDRARYFRVVCRSEDGDIRTITVSGIQTELPMRSLQSATTYNLTVHGLGKGRESQPLFGYITTLLGAVRKLSVTEVTSESVHLTWRPPVGIVNRYDVVYYEEGDSSNPTALQVVNKTYHNVTGLFPGTQYIFQIVAYKKTQRSLSSLKPVETKLDPPSIVRTSEISRRTANVTWQPARAKHVTGYHVTVVAVKNIFRREYNVTGTLRHIWLRHLLPNTNYVVSVRTRRGDDASVADTTRFKTGTVPFPKPKDCAEILLNGDRTNGVYTVFFDHGSETRVQCDLRTDGGGWMVVQRRINGKEDFDRDWEDYLNGFGEEDGEEFWIGLRNMHLLTRHPQELRIDLRHKSQRVHAIYSDVTISDEQSGYVISGGHYHGDAGDSMSYHFGMKFTTKDVDNDLADNRNCAAEYGGAWWFRNCHRSSLNGQYNNTRHSQGINWFTWGGFTRSIEFVEMKMRPKSLRSVRKIHMQSNERRPSTGRG</sequence>
<dbReference type="CDD" id="cd00054">
    <property type="entry name" value="EGF_CA"/>
    <property type="match status" value="2"/>
</dbReference>
<comment type="subcellular location">
    <subcellularLocation>
        <location evidence="1">Secreted</location>
        <location evidence="1">Extracellular space</location>
        <location evidence="1">Extracellular matrix</location>
    </subcellularLocation>
</comment>
<dbReference type="InterPro" id="IPR050991">
    <property type="entry name" value="ECM_Regulatory_Proteins"/>
</dbReference>
<dbReference type="PROSITE" id="PS50853">
    <property type="entry name" value="FN3"/>
    <property type="match status" value="13"/>
</dbReference>
<evidence type="ECO:0000256" key="5">
    <source>
        <dbReference type="ARBA" id="ARBA00022729"/>
    </source>
</evidence>
<feature type="domain" description="Fibronectin type-III" evidence="10">
    <location>
        <begin position="1018"/>
        <end position="1112"/>
    </location>
</feature>
<feature type="signal peptide" evidence="9">
    <location>
        <begin position="1"/>
        <end position="26"/>
    </location>
</feature>
<keyword evidence="7" id="KW-1015">Disulfide bond</keyword>
<dbReference type="InterPro" id="IPR003961">
    <property type="entry name" value="FN3_dom"/>
</dbReference>
<proteinExistence type="evidence at transcript level"/>
<dbReference type="Pfam" id="PF00147">
    <property type="entry name" value="Fibrinogen_C"/>
    <property type="match status" value="1"/>
</dbReference>
<dbReference type="InterPro" id="IPR020837">
    <property type="entry name" value="Fibrinogen_CS"/>
</dbReference>
<dbReference type="FunFam" id="2.10.25.10:FF:000001">
    <property type="entry name" value="Tenascin C"/>
    <property type="match status" value="2"/>
</dbReference>
<evidence type="ECO:0000256" key="6">
    <source>
        <dbReference type="ARBA" id="ARBA00022737"/>
    </source>
</evidence>
<feature type="domain" description="Fibronectin type-III" evidence="10">
    <location>
        <begin position="1113"/>
        <end position="1201"/>
    </location>
</feature>
<feature type="domain" description="Fibrinogen C-terminal" evidence="11">
    <location>
        <begin position="2112"/>
        <end position="2326"/>
    </location>
</feature>
<keyword evidence="4" id="KW-0245">EGF-like domain</keyword>
<evidence type="ECO:0000256" key="4">
    <source>
        <dbReference type="ARBA" id="ARBA00022536"/>
    </source>
</evidence>
<comment type="similarity">
    <text evidence="2">Belongs to the tenascin family.</text>
</comment>
<dbReference type="CDD" id="cd00063">
    <property type="entry name" value="FN3"/>
    <property type="match status" value="18"/>
</dbReference>
<dbReference type="SMART" id="SM00060">
    <property type="entry name" value="FN3"/>
    <property type="match status" value="18"/>
</dbReference>
<feature type="domain" description="Fibronectin type-III" evidence="10">
    <location>
        <begin position="1847"/>
        <end position="1934"/>
    </location>
</feature>
<dbReference type="CDD" id="cd00087">
    <property type="entry name" value="FReD"/>
    <property type="match status" value="1"/>
</dbReference>
<feature type="domain" description="Fibronectin type-III" evidence="10">
    <location>
        <begin position="1666"/>
        <end position="1757"/>
    </location>
</feature>
<feature type="domain" description="Fibronectin type-III" evidence="10">
    <location>
        <begin position="1384"/>
        <end position="1475"/>
    </location>
</feature>
<name>A0A6F9DUN6_9ASCI</name>
<evidence type="ECO:0000256" key="3">
    <source>
        <dbReference type="ARBA" id="ARBA00022530"/>
    </source>
</evidence>
<dbReference type="Gene3D" id="2.60.40.10">
    <property type="entry name" value="Immunoglobulins"/>
    <property type="match status" value="18"/>
</dbReference>
<dbReference type="SMART" id="SM00186">
    <property type="entry name" value="FBG"/>
    <property type="match status" value="1"/>
</dbReference>
<keyword evidence="3" id="KW-0272">Extracellular matrix</keyword>
<keyword evidence="6" id="KW-0677">Repeat</keyword>
<dbReference type="Pfam" id="PF00041">
    <property type="entry name" value="fn3"/>
    <property type="match status" value="16"/>
</dbReference>
<dbReference type="SUPFAM" id="SSF49265">
    <property type="entry name" value="Fibronectin type III"/>
    <property type="match status" value="10"/>
</dbReference>